<keyword evidence="3" id="KW-1185">Reference proteome</keyword>
<evidence type="ECO:0000259" key="1">
    <source>
        <dbReference type="PROSITE" id="PS51831"/>
    </source>
</evidence>
<dbReference type="PANTHER" id="PTHR33594:SF1">
    <property type="entry name" value="HD_PDEASE DOMAIN-CONTAINING PROTEIN"/>
    <property type="match status" value="1"/>
</dbReference>
<dbReference type="PROSITE" id="PS51831">
    <property type="entry name" value="HD"/>
    <property type="match status" value="1"/>
</dbReference>
<dbReference type="Proteomes" id="UP000070529">
    <property type="component" value="Unassembled WGS sequence"/>
</dbReference>
<comment type="caution">
    <text evidence="2">The sequence shown here is derived from an EMBL/GenBank/DDBJ whole genome shotgun (WGS) entry which is preliminary data.</text>
</comment>
<dbReference type="GO" id="GO:0016787">
    <property type="term" value="F:hydrolase activity"/>
    <property type="evidence" value="ECO:0007669"/>
    <property type="project" value="UniProtKB-KW"/>
</dbReference>
<dbReference type="AlphaFoldDB" id="A0A135IC14"/>
<reference evidence="2 3" key="1">
    <citation type="submission" date="2015-11" db="EMBL/GenBank/DDBJ databases">
        <title>Genomic Taxonomy of the Vibrionaceae.</title>
        <authorList>
            <person name="Gomez-Gil B."/>
            <person name="Enciso-Ibarra J."/>
        </authorList>
    </citation>
    <scope>NUCLEOTIDE SEQUENCE [LARGE SCALE GENOMIC DNA]</scope>
    <source>
        <strain evidence="2 3">CAIM 912</strain>
    </source>
</reference>
<dbReference type="CDD" id="cd00077">
    <property type="entry name" value="HDc"/>
    <property type="match status" value="1"/>
</dbReference>
<evidence type="ECO:0000313" key="3">
    <source>
        <dbReference type="Proteomes" id="UP000070529"/>
    </source>
</evidence>
<name>A0A135IC14_9GAMM</name>
<dbReference type="SUPFAM" id="SSF109604">
    <property type="entry name" value="HD-domain/PDEase-like"/>
    <property type="match status" value="1"/>
</dbReference>
<dbReference type="InterPro" id="IPR003607">
    <property type="entry name" value="HD/PDEase_dom"/>
</dbReference>
<dbReference type="Pfam" id="PF01966">
    <property type="entry name" value="HD"/>
    <property type="match status" value="1"/>
</dbReference>
<organism evidence="2 3">
    <name type="scientific">Enterovibrio coralii</name>
    <dbReference type="NCBI Taxonomy" id="294935"/>
    <lineage>
        <taxon>Bacteria</taxon>
        <taxon>Pseudomonadati</taxon>
        <taxon>Pseudomonadota</taxon>
        <taxon>Gammaproteobacteria</taxon>
        <taxon>Vibrionales</taxon>
        <taxon>Vibrionaceae</taxon>
        <taxon>Enterovibrio</taxon>
    </lineage>
</organism>
<dbReference type="OrthoDB" id="9797344at2"/>
<dbReference type="EMBL" id="LNTY01000006">
    <property type="protein sequence ID" value="KXF82928.1"/>
    <property type="molecule type" value="Genomic_DNA"/>
</dbReference>
<dbReference type="STRING" id="294935.ATN88_03970"/>
<evidence type="ECO:0000313" key="2">
    <source>
        <dbReference type="EMBL" id="KXF82928.1"/>
    </source>
</evidence>
<dbReference type="Gene3D" id="1.10.3210.50">
    <property type="match status" value="1"/>
</dbReference>
<dbReference type="SMART" id="SM00471">
    <property type="entry name" value="HDc"/>
    <property type="match status" value="1"/>
</dbReference>
<sequence>MHNNKRDTVDYLDTLATHCLAFIEKEMQTDTAHDTSHILRVVKTAEALCEIENANRAVVLPAAYLHDCFTFPKNHPQRSESSRFAADKAVAFLRSIDYPAEFLEAIHHAIVAHSFSANITPETVEAKIVQDADRLDALGAVGVARCILVSASLGRQLYSLVDPFCEEREPDDHTYTLDHFYTKLLGLPSTMQTAAAQREGEKRVAFMKTFIDQLDHEI</sequence>
<protein>
    <submittedName>
        <fullName evidence="2">Phosphohydrolase</fullName>
    </submittedName>
</protein>
<proteinExistence type="predicted"/>
<gene>
    <name evidence="2" type="ORF">ATN88_03970</name>
</gene>
<dbReference type="InterPro" id="IPR006674">
    <property type="entry name" value="HD_domain"/>
</dbReference>
<dbReference type="RefSeq" id="WP_067410050.1">
    <property type="nucleotide sequence ID" value="NZ_LNTY01000006.1"/>
</dbReference>
<keyword evidence="2" id="KW-0378">Hydrolase</keyword>
<accession>A0A135IC14</accession>
<feature type="domain" description="HD" evidence="1">
    <location>
        <begin position="34"/>
        <end position="138"/>
    </location>
</feature>
<dbReference type="PANTHER" id="PTHR33594">
    <property type="entry name" value="SUPERFAMILY HYDROLASE, PUTATIVE (AFU_ORTHOLOGUE AFUA_1G03035)-RELATED"/>
    <property type="match status" value="1"/>
</dbReference>